<feature type="compositionally biased region" description="Basic and acidic residues" evidence="1">
    <location>
        <begin position="236"/>
        <end position="247"/>
    </location>
</feature>
<reference evidence="3 4" key="2">
    <citation type="journal article" date="2014" name="PLoS Genet.">
        <title>Phylogenetically driven sequencing of extremely halophilic archaea reveals strategies for static and dynamic osmo-response.</title>
        <authorList>
            <person name="Becker E.A."/>
            <person name="Seitzer P.M."/>
            <person name="Tritt A."/>
            <person name="Larsen D."/>
            <person name="Krusor M."/>
            <person name="Yao A.I."/>
            <person name="Wu D."/>
            <person name="Madern D."/>
            <person name="Eisen J.A."/>
            <person name="Darling A.E."/>
            <person name="Facciotti M.T."/>
        </authorList>
    </citation>
    <scope>NUCLEOTIDE SEQUENCE [LARGE SCALE GENOMIC DNA]</scope>
    <source>
        <strain evidence="4">ATCC 29605 / DSM 3757 / JCM 8879 / NBRC 14742 / NCIMB 2012 / VKM B-1768 / DS2</strain>
    </source>
</reference>
<dbReference type="GeneID" id="8925411"/>
<sequence length="247" mass="26254">MSQAAQTELARFVRSRRLNAALAWLFVGFLVAVAVGSVVTGGDLVWGGFAAVVAAVTVVPAVAFREPRAMLPWEVVALASFPLVARVLVRGQTIGGVTFTGRVSTYLAVAAIALIVAVELDVFTPVRMNHSFAVFFVVIATMAAAGVWAVVQWLSDLYLGTRLLLNGRPEHVVEAGLMWDFVAATVAGLLAGLLFEYYFRRRAGSRERLPEEVAEMAEESEAAEVAGLSDAAETDGDSRAPEGGESP</sequence>
<evidence type="ECO:0000256" key="2">
    <source>
        <dbReference type="SAM" id="Phobius"/>
    </source>
</evidence>
<keyword evidence="2" id="KW-0812">Transmembrane</keyword>
<feature type="region of interest" description="Disordered" evidence="1">
    <location>
        <begin position="211"/>
        <end position="247"/>
    </location>
</feature>
<evidence type="ECO:0000313" key="3">
    <source>
        <dbReference type="EMBL" id="ELY32273.1"/>
    </source>
</evidence>
<dbReference type="RefSeq" id="WP_004042846.1">
    <property type="nucleotide sequence ID" value="NC_013967.1"/>
</dbReference>
<keyword evidence="2" id="KW-1133">Transmembrane helix</keyword>
<evidence type="ECO:0000256" key="1">
    <source>
        <dbReference type="SAM" id="MobiDB-lite"/>
    </source>
</evidence>
<feature type="transmembrane region" description="Helical" evidence="2">
    <location>
        <begin position="45"/>
        <end position="64"/>
    </location>
</feature>
<feature type="transmembrane region" description="Helical" evidence="2">
    <location>
        <begin position="101"/>
        <end position="120"/>
    </location>
</feature>
<proteinExistence type="predicted"/>
<accession>A0A384L705</accession>
<gene>
    <name evidence="3" type="ORF">C498_08684</name>
</gene>
<comment type="caution">
    <text evidence="3">The sequence shown here is derived from an EMBL/GenBank/DDBJ whole genome shotgun (WGS) entry which is preliminary data.</text>
</comment>
<feature type="transmembrane region" description="Helical" evidence="2">
    <location>
        <begin position="132"/>
        <end position="155"/>
    </location>
</feature>
<feature type="transmembrane region" description="Helical" evidence="2">
    <location>
        <begin position="71"/>
        <end position="89"/>
    </location>
</feature>
<evidence type="ECO:0000313" key="4">
    <source>
        <dbReference type="Proteomes" id="UP000011532"/>
    </source>
</evidence>
<feature type="transmembrane region" description="Helical" evidence="2">
    <location>
        <begin position="175"/>
        <end position="199"/>
    </location>
</feature>
<dbReference type="OrthoDB" id="342532at2157"/>
<protein>
    <submittedName>
        <fullName evidence="3">Uncharacterized protein</fullName>
    </submittedName>
</protein>
<reference evidence="4" key="1">
    <citation type="submission" date="2012-11" db="EMBL/GenBank/DDBJ databases">
        <authorList>
            <person name="Becker E.A."/>
            <person name="Seitzer P."/>
            <person name="Tritt A."/>
            <person name="Larsen D."/>
            <person name="Yao A."/>
            <person name="Wu D."/>
            <person name="Darling A."/>
            <person name="Eisen J.A."/>
            <person name="Facciotti M.T."/>
        </authorList>
    </citation>
    <scope>NUCLEOTIDE SEQUENCE [LARGE SCALE GENOMIC DNA]</scope>
    <source>
        <strain evidence="4">ATCC 29605 / DSM 3757 / JCM 8879 / NBRC 14742 / NCIMB 2012 / VKM B-1768 / DS2</strain>
    </source>
</reference>
<feature type="transmembrane region" description="Helical" evidence="2">
    <location>
        <begin position="21"/>
        <end position="39"/>
    </location>
</feature>
<feature type="compositionally biased region" description="Acidic residues" evidence="1">
    <location>
        <begin position="212"/>
        <end position="222"/>
    </location>
</feature>
<organism evidence="3 4">
    <name type="scientific">Haloferax volcanii (strain ATCC 29605 / DSM 3757 / JCM 8879 / NBRC 14742 / NCIMB 2012 / VKM B-1768 / DS2)</name>
    <name type="common">Halobacterium volcanii</name>
    <dbReference type="NCBI Taxonomy" id="309800"/>
    <lineage>
        <taxon>Archaea</taxon>
        <taxon>Methanobacteriati</taxon>
        <taxon>Methanobacteriota</taxon>
        <taxon>Stenosarchaea group</taxon>
        <taxon>Halobacteria</taxon>
        <taxon>Halobacteriales</taxon>
        <taxon>Haloferacaceae</taxon>
        <taxon>Haloferax</taxon>
    </lineage>
</organism>
<dbReference type="Proteomes" id="UP000011532">
    <property type="component" value="Unassembled WGS sequence"/>
</dbReference>
<dbReference type="EMBL" id="AOHU01000047">
    <property type="protein sequence ID" value="ELY32273.1"/>
    <property type="molecule type" value="Genomic_DNA"/>
</dbReference>
<name>A0A384L705_HALVD</name>
<keyword evidence="2" id="KW-0472">Membrane</keyword>
<dbReference type="AlphaFoldDB" id="A0A384L705"/>